<feature type="compositionally biased region" description="Basic and acidic residues" evidence="1">
    <location>
        <begin position="169"/>
        <end position="180"/>
    </location>
</feature>
<feature type="region of interest" description="Disordered" evidence="1">
    <location>
        <begin position="100"/>
        <end position="189"/>
    </location>
</feature>
<dbReference type="EMBL" id="QGKX02000004">
    <property type="protein sequence ID" value="KAF3598407.1"/>
    <property type="molecule type" value="Genomic_DNA"/>
</dbReference>
<feature type="compositionally biased region" description="Basic and acidic residues" evidence="1">
    <location>
        <begin position="100"/>
        <end position="136"/>
    </location>
</feature>
<feature type="region of interest" description="Disordered" evidence="1">
    <location>
        <begin position="46"/>
        <end position="80"/>
    </location>
</feature>
<feature type="compositionally biased region" description="Acidic residues" evidence="1">
    <location>
        <begin position="156"/>
        <end position="166"/>
    </location>
</feature>
<protein>
    <submittedName>
        <fullName evidence="2">Uncharacterized protein</fullName>
    </submittedName>
</protein>
<reference evidence="2" key="1">
    <citation type="submission" date="2019-12" db="EMBL/GenBank/DDBJ databases">
        <title>Genome sequencing and annotation of Brassica cretica.</title>
        <authorList>
            <person name="Studholme D.J."/>
            <person name="Sarris P."/>
        </authorList>
    </citation>
    <scope>NUCLEOTIDE SEQUENCE</scope>
    <source>
        <strain evidence="2">PFS-109/04</strain>
        <tissue evidence="2">Leaf</tissue>
    </source>
</reference>
<sequence length="221" mass="23970">MEGHYKVITVPVALKGSGNYLLWSGLVKTAIRRLGLWSHITDEAPKPVAKDGEGRAGSSVHAGESEGRALASHHQGVGKNMEHEVIRKSDIDALIKAFKESVQEAEEPSHIDHEGGNGTEADEHGGDNQDVVHHPDQSGIQVEEETGNGENHEQGEVETNEEEAPEQVDQFKSEPRDRTACARSSGNRVPIMETEHVENNASEFLSAESSVSKKFSLVPLA</sequence>
<evidence type="ECO:0000313" key="2">
    <source>
        <dbReference type="EMBL" id="KAF3598407.1"/>
    </source>
</evidence>
<dbReference type="Proteomes" id="UP000712600">
    <property type="component" value="Unassembled WGS sequence"/>
</dbReference>
<organism evidence="2 3">
    <name type="scientific">Brassica cretica</name>
    <name type="common">Mustard</name>
    <dbReference type="NCBI Taxonomy" id="69181"/>
    <lineage>
        <taxon>Eukaryota</taxon>
        <taxon>Viridiplantae</taxon>
        <taxon>Streptophyta</taxon>
        <taxon>Embryophyta</taxon>
        <taxon>Tracheophyta</taxon>
        <taxon>Spermatophyta</taxon>
        <taxon>Magnoliopsida</taxon>
        <taxon>eudicotyledons</taxon>
        <taxon>Gunneridae</taxon>
        <taxon>Pentapetalae</taxon>
        <taxon>rosids</taxon>
        <taxon>malvids</taxon>
        <taxon>Brassicales</taxon>
        <taxon>Brassicaceae</taxon>
        <taxon>Brassiceae</taxon>
        <taxon>Brassica</taxon>
    </lineage>
</organism>
<gene>
    <name evidence="2" type="ORF">F2Q69_00037524</name>
</gene>
<proteinExistence type="predicted"/>
<comment type="caution">
    <text evidence="2">The sequence shown here is derived from an EMBL/GenBank/DDBJ whole genome shotgun (WGS) entry which is preliminary data.</text>
</comment>
<evidence type="ECO:0000313" key="3">
    <source>
        <dbReference type="Proteomes" id="UP000712600"/>
    </source>
</evidence>
<accession>A0A8S9SCL6</accession>
<dbReference type="AlphaFoldDB" id="A0A8S9SCL6"/>
<name>A0A8S9SCL6_BRACR</name>
<evidence type="ECO:0000256" key="1">
    <source>
        <dbReference type="SAM" id="MobiDB-lite"/>
    </source>
</evidence>